<dbReference type="GO" id="GO:0006974">
    <property type="term" value="P:DNA damage response"/>
    <property type="evidence" value="ECO:0007669"/>
    <property type="project" value="InterPro"/>
</dbReference>
<dbReference type="RefSeq" id="XP_003108394.2">
    <property type="nucleotide sequence ID" value="XM_003108346.2"/>
</dbReference>
<organism evidence="6 7">
    <name type="scientific">Caenorhabditis remanei</name>
    <name type="common">Caenorhabditis vulgaris</name>
    <dbReference type="NCBI Taxonomy" id="31234"/>
    <lineage>
        <taxon>Eukaryota</taxon>
        <taxon>Metazoa</taxon>
        <taxon>Ecdysozoa</taxon>
        <taxon>Nematoda</taxon>
        <taxon>Chromadorea</taxon>
        <taxon>Rhabditida</taxon>
        <taxon>Rhabditina</taxon>
        <taxon>Rhabditomorpha</taxon>
        <taxon>Rhabditoidea</taxon>
        <taxon>Rhabditidae</taxon>
        <taxon>Peloderinae</taxon>
        <taxon>Caenorhabditis</taxon>
    </lineage>
</organism>
<dbReference type="AlphaFoldDB" id="A0A6A5GUL8"/>
<proteinExistence type="inferred from homology"/>
<dbReference type="InterPro" id="IPR019361">
    <property type="entry name" value="HPF1"/>
</dbReference>
<evidence type="ECO:0000256" key="3">
    <source>
        <dbReference type="ARBA" id="ARBA00010803"/>
    </source>
</evidence>
<evidence type="ECO:0000313" key="7">
    <source>
        <dbReference type="Proteomes" id="UP000483820"/>
    </source>
</evidence>
<dbReference type="GO" id="GO:0005694">
    <property type="term" value="C:chromosome"/>
    <property type="evidence" value="ECO:0007669"/>
    <property type="project" value="UniProtKB-SubCell"/>
</dbReference>
<dbReference type="GO" id="GO:0005634">
    <property type="term" value="C:nucleus"/>
    <property type="evidence" value="ECO:0007669"/>
    <property type="project" value="UniProtKB-SubCell"/>
</dbReference>
<dbReference type="KEGG" id="crq:GCK72_014520"/>
<dbReference type="GO" id="GO:0072572">
    <property type="term" value="F:poly-ADP-D-ribose binding"/>
    <property type="evidence" value="ECO:0007669"/>
    <property type="project" value="TreeGrafter"/>
</dbReference>
<keyword evidence="4" id="KW-0158">Chromosome</keyword>
<protein>
    <submittedName>
        <fullName evidence="6">Uncharacterized protein</fullName>
    </submittedName>
</protein>
<reference evidence="6 7" key="1">
    <citation type="submission" date="2019-12" db="EMBL/GenBank/DDBJ databases">
        <title>Chromosome-level assembly of the Caenorhabditis remanei genome.</title>
        <authorList>
            <person name="Teterina A.A."/>
            <person name="Willis J.H."/>
            <person name="Phillips P.C."/>
        </authorList>
    </citation>
    <scope>NUCLEOTIDE SEQUENCE [LARGE SCALE GENOMIC DNA]</scope>
    <source>
        <strain evidence="6 7">PX506</strain>
        <tissue evidence="6">Whole organism</tissue>
    </source>
</reference>
<accession>A0A6A5GUL8</accession>
<evidence type="ECO:0000313" key="6">
    <source>
        <dbReference type="EMBL" id="KAF1758062.1"/>
    </source>
</evidence>
<evidence type="ECO:0000256" key="2">
    <source>
        <dbReference type="ARBA" id="ARBA00004286"/>
    </source>
</evidence>
<gene>
    <name evidence="6" type="ORF">GCK72_014520</name>
</gene>
<evidence type="ECO:0000256" key="5">
    <source>
        <dbReference type="ARBA" id="ARBA00023242"/>
    </source>
</evidence>
<sequence length="314" mass="36232">MTKQRGRKRKFSECKENMPPKIRIDRTKIVLNEQDWMPAAATEFYNSKHYERLRNELALVDNDIVFFGPFRKLKENSDVNGVELIMLDREPSDLPEMQTFMKCGTGRYSFWRDEPSERNPVVMFLDQHTCPEVTVVGNKVEHAIHHLCMRVSKYQDNTKEIKEAISTILDILGDNAMKDEIARVIRNRKRETIVGIVGPGLLVGELPRGGSRYRVMDDAQNPNIESLLRCLKHVPFPKQQDTVVDIIDSLMGDFTVYNDEGFYGNGLELGHLLFLANHKSVSNQALILLQTAYQLLKRNDFITILKLTLELRDH</sequence>
<comment type="similarity">
    <text evidence="3">Belongs to the HPF1 family.</text>
</comment>
<dbReference type="Proteomes" id="UP000483820">
    <property type="component" value="Chromosome IV"/>
</dbReference>
<dbReference type="CTD" id="9828810"/>
<dbReference type="GO" id="GO:0042393">
    <property type="term" value="F:histone binding"/>
    <property type="evidence" value="ECO:0007669"/>
    <property type="project" value="InterPro"/>
</dbReference>
<keyword evidence="5" id="KW-0539">Nucleus</keyword>
<comment type="subcellular location">
    <subcellularLocation>
        <location evidence="2">Chromosome</location>
    </subcellularLocation>
    <subcellularLocation>
        <location evidence="1">Nucleus</location>
    </subcellularLocation>
</comment>
<dbReference type="GeneID" id="9828810"/>
<name>A0A6A5GUL8_CAERE</name>
<dbReference type="PANTHER" id="PTHR13386">
    <property type="entry name" value="HISTONE PARYLATION FACTOR 1"/>
    <property type="match status" value="1"/>
</dbReference>
<dbReference type="EMBL" id="WUAV01000004">
    <property type="protein sequence ID" value="KAF1758062.1"/>
    <property type="molecule type" value="Genomic_DNA"/>
</dbReference>
<evidence type="ECO:0000256" key="1">
    <source>
        <dbReference type="ARBA" id="ARBA00004123"/>
    </source>
</evidence>
<dbReference type="PANTHER" id="PTHR13386:SF1">
    <property type="entry name" value="HISTONE PARYLATION FACTOR 1"/>
    <property type="match status" value="1"/>
</dbReference>
<evidence type="ECO:0000256" key="4">
    <source>
        <dbReference type="ARBA" id="ARBA00022454"/>
    </source>
</evidence>
<comment type="caution">
    <text evidence="6">The sequence shown here is derived from an EMBL/GenBank/DDBJ whole genome shotgun (WGS) entry which is preliminary data.</text>
</comment>
<dbReference type="Pfam" id="PF10228">
    <property type="entry name" value="HPF1"/>
    <property type="match status" value="1"/>
</dbReference>